<accession>A0A8D2Q483</accession>
<sequence>MEQVSSFFHAIWTFIHSKHQEGVYNTVCLAVLMALPALVLLASLFVCCHCCFCGRRQRDGRGSRRSSSSSPSQWKKRGRMLRKKKEEDLWISAQPKMFLLEKRPSLLA</sequence>
<proteinExistence type="predicted"/>
<name>A0A8D2Q483_VARKO</name>
<evidence type="ECO:0000256" key="1">
    <source>
        <dbReference type="SAM" id="MobiDB-lite"/>
    </source>
</evidence>
<evidence type="ECO:0000256" key="2">
    <source>
        <dbReference type="SAM" id="Phobius"/>
    </source>
</evidence>
<dbReference type="InterPro" id="IPR039964">
    <property type="entry name" value="KIAA0040-like"/>
</dbReference>
<dbReference type="CTD" id="9674"/>
<dbReference type="RefSeq" id="XP_044295266.1">
    <property type="nucleotide sequence ID" value="XM_044439331.1"/>
</dbReference>
<dbReference type="GeneID" id="123027953"/>
<gene>
    <name evidence="3" type="primary">KIAA0040</name>
</gene>
<reference evidence="3" key="2">
    <citation type="submission" date="2025-09" db="UniProtKB">
        <authorList>
            <consortium name="Ensembl"/>
        </authorList>
    </citation>
    <scope>IDENTIFICATION</scope>
</reference>
<keyword evidence="4" id="KW-1185">Reference proteome</keyword>
<evidence type="ECO:0000313" key="3">
    <source>
        <dbReference type="Ensembl" id="ENSVKKP00000017691.1"/>
    </source>
</evidence>
<feature type="transmembrane region" description="Helical" evidence="2">
    <location>
        <begin position="29"/>
        <end position="54"/>
    </location>
</feature>
<dbReference type="OrthoDB" id="9949650at2759"/>
<dbReference type="AlphaFoldDB" id="A0A8D2Q483"/>
<keyword evidence="2" id="KW-0812">Transmembrane</keyword>
<keyword evidence="2" id="KW-1133">Transmembrane helix</keyword>
<dbReference type="KEGG" id="vko:123027953"/>
<dbReference type="Ensembl" id="ENSVKKT00000018130.1">
    <property type="protein sequence ID" value="ENSVKKP00000017691.1"/>
    <property type="gene ID" value="ENSVKKG00000012082.1"/>
</dbReference>
<feature type="region of interest" description="Disordered" evidence="1">
    <location>
        <begin position="56"/>
        <end position="81"/>
    </location>
</feature>
<dbReference type="PANTHER" id="PTHR40382:SF1">
    <property type="entry name" value="RIKEN CDNA 4930523C07 GENE"/>
    <property type="match status" value="1"/>
</dbReference>
<dbReference type="Proteomes" id="UP000694545">
    <property type="component" value="Unplaced"/>
</dbReference>
<reference evidence="3" key="1">
    <citation type="submission" date="2025-08" db="UniProtKB">
        <authorList>
            <consortium name="Ensembl"/>
        </authorList>
    </citation>
    <scope>IDENTIFICATION</scope>
</reference>
<dbReference type="PANTHER" id="PTHR40382">
    <property type="match status" value="1"/>
</dbReference>
<evidence type="ECO:0000313" key="4">
    <source>
        <dbReference type="Proteomes" id="UP000694545"/>
    </source>
</evidence>
<dbReference type="OMA" id="GIFNTIC"/>
<keyword evidence="2" id="KW-0472">Membrane</keyword>
<protein>
    <submittedName>
        <fullName evidence="3">KIAA0040</fullName>
    </submittedName>
</protein>
<organism evidence="3 4">
    <name type="scientific">Varanus komodoensis</name>
    <name type="common">Komodo dragon</name>
    <dbReference type="NCBI Taxonomy" id="61221"/>
    <lineage>
        <taxon>Eukaryota</taxon>
        <taxon>Metazoa</taxon>
        <taxon>Chordata</taxon>
        <taxon>Craniata</taxon>
        <taxon>Vertebrata</taxon>
        <taxon>Euteleostomi</taxon>
        <taxon>Lepidosauria</taxon>
        <taxon>Squamata</taxon>
        <taxon>Bifurcata</taxon>
        <taxon>Unidentata</taxon>
        <taxon>Episquamata</taxon>
        <taxon>Toxicofera</taxon>
        <taxon>Anguimorpha</taxon>
        <taxon>Paleoanguimorpha</taxon>
        <taxon>Varanoidea</taxon>
        <taxon>Varanidae</taxon>
        <taxon>Varanus</taxon>
    </lineage>
</organism>